<dbReference type="Gene3D" id="2.40.110.10">
    <property type="entry name" value="Butyryl-CoA Dehydrogenase, subunit A, domain 2"/>
    <property type="match status" value="1"/>
</dbReference>
<dbReference type="InterPro" id="IPR009100">
    <property type="entry name" value="AcylCoA_DH/oxidase_NM_dom_sf"/>
</dbReference>
<dbReference type="PANTHER" id="PTHR43884">
    <property type="entry name" value="ACYL-COA DEHYDROGENASE"/>
    <property type="match status" value="1"/>
</dbReference>
<evidence type="ECO:0000259" key="8">
    <source>
        <dbReference type="Pfam" id="PF00441"/>
    </source>
</evidence>
<dbReference type="FunFam" id="2.40.110.10:FF:000017">
    <property type="entry name" value="Acyl-CoA dehydrogenase"/>
    <property type="match status" value="1"/>
</dbReference>
<dbReference type="Pfam" id="PF00441">
    <property type="entry name" value="Acyl-CoA_dh_1"/>
    <property type="match status" value="1"/>
</dbReference>
<evidence type="ECO:0000259" key="11">
    <source>
        <dbReference type="Pfam" id="PF21263"/>
    </source>
</evidence>
<dbReference type="PROSITE" id="PS00072">
    <property type="entry name" value="ACYL_COA_DH_1"/>
    <property type="match status" value="1"/>
</dbReference>
<dbReference type="PROSITE" id="PS00073">
    <property type="entry name" value="ACYL_COA_DH_2"/>
    <property type="match status" value="1"/>
</dbReference>
<name>A0A3L7K1S6_9BACI</name>
<feature type="domain" description="Acyl-CoA dehydrogenase/oxidase N-terminal" evidence="10">
    <location>
        <begin position="31"/>
        <end position="143"/>
    </location>
</feature>
<evidence type="ECO:0000259" key="9">
    <source>
        <dbReference type="Pfam" id="PF02770"/>
    </source>
</evidence>
<evidence type="ECO:0000256" key="6">
    <source>
        <dbReference type="ARBA" id="ARBA00052546"/>
    </source>
</evidence>
<dbReference type="FunFam" id="1.10.540.10:FF:000001">
    <property type="entry name" value="Very long-chain-specific acyl-CoA dehydrogenase, mitochondrial"/>
    <property type="match status" value="1"/>
</dbReference>
<keyword evidence="3 7" id="KW-0285">Flavoprotein</keyword>
<dbReference type="InterPro" id="IPR046373">
    <property type="entry name" value="Acyl-CoA_Oxase/DH_mid-dom_sf"/>
</dbReference>
<comment type="cofactor">
    <cofactor evidence="1 7">
        <name>FAD</name>
        <dbReference type="ChEBI" id="CHEBI:57692"/>
    </cofactor>
</comment>
<dbReference type="Pfam" id="PF02770">
    <property type="entry name" value="Acyl-CoA_dh_M"/>
    <property type="match status" value="1"/>
</dbReference>
<dbReference type="Proteomes" id="UP000276770">
    <property type="component" value="Unassembled WGS sequence"/>
</dbReference>
<dbReference type="Gene3D" id="1.20.140.10">
    <property type="entry name" value="Butyryl-CoA Dehydrogenase, subunit A, domain 3"/>
    <property type="match status" value="2"/>
</dbReference>
<evidence type="ECO:0000259" key="10">
    <source>
        <dbReference type="Pfam" id="PF02771"/>
    </source>
</evidence>
<dbReference type="GO" id="GO:0050660">
    <property type="term" value="F:flavin adenine dinucleotide binding"/>
    <property type="evidence" value="ECO:0007669"/>
    <property type="project" value="InterPro"/>
</dbReference>
<evidence type="ECO:0000256" key="2">
    <source>
        <dbReference type="ARBA" id="ARBA00009347"/>
    </source>
</evidence>
<accession>A0A3L7K1S6</accession>
<comment type="catalytic activity">
    <reaction evidence="6">
        <text>a 2,3-saturated acyl-CoA + A = a 2,3-dehydroacyl-CoA + AH2</text>
        <dbReference type="Rhea" id="RHEA:48608"/>
        <dbReference type="ChEBI" id="CHEBI:13193"/>
        <dbReference type="ChEBI" id="CHEBI:17499"/>
        <dbReference type="ChEBI" id="CHEBI:60015"/>
        <dbReference type="ChEBI" id="CHEBI:65111"/>
    </reaction>
</comment>
<dbReference type="InterPro" id="IPR009075">
    <property type="entry name" value="AcylCo_DH/oxidase_C"/>
</dbReference>
<dbReference type="RefSeq" id="WP_121679586.1">
    <property type="nucleotide sequence ID" value="NZ_RCVZ01000003.1"/>
</dbReference>
<evidence type="ECO:0000256" key="3">
    <source>
        <dbReference type="ARBA" id="ARBA00022630"/>
    </source>
</evidence>
<comment type="similarity">
    <text evidence="2 7">Belongs to the acyl-CoA dehydrogenase family.</text>
</comment>
<dbReference type="Pfam" id="PF02771">
    <property type="entry name" value="Acyl-CoA_dh_N"/>
    <property type="match status" value="1"/>
</dbReference>
<dbReference type="AlphaFoldDB" id="A0A3L7K1S6"/>
<dbReference type="FunFam" id="1.20.140.10:FF:000019">
    <property type="entry name" value="Acyl-CoA dehydrogenase"/>
    <property type="match status" value="1"/>
</dbReference>
<dbReference type="InterPro" id="IPR006089">
    <property type="entry name" value="Acyl-CoA_DH_CS"/>
</dbReference>
<dbReference type="Gene3D" id="1.10.540.10">
    <property type="entry name" value="Acyl-CoA dehydrogenase/oxidase, N-terminal domain"/>
    <property type="match status" value="1"/>
</dbReference>
<dbReference type="Pfam" id="PF21263">
    <property type="entry name" value="Acyl-CoA-dh_C"/>
    <property type="match status" value="1"/>
</dbReference>
<evidence type="ECO:0000256" key="4">
    <source>
        <dbReference type="ARBA" id="ARBA00022827"/>
    </source>
</evidence>
<dbReference type="PANTHER" id="PTHR43884:SF12">
    <property type="entry name" value="ISOVALERYL-COA DEHYDROGENASE, MITOCHONDRIAL-RELATED"/>
    <property type="match status" value="1"/>
</dbReference>
<protein>
    <submittedName>
        <fullName evidence="12">Acyl-CoA dehydrogenase</fullName>
    </submittedName>
</protein>
<comment type="caution">
    <text evidence="12">The sequence shown here is derived from an EMBL/GenBank/DDBJ whole genome shotgun (WGS) entry which is preliminary data.</text>
</comment>
<dbReference type="InterPro" id="IPR013786">
    <property type="entry name" value="AcylCoA_DH/ox_N"/>
</dbReference>
<dbReference type="OrthoDB" id="9802447at2"/>
<evidence type="ECO:0000256" key="5">
    <source>
        <dbReference type="ARBA" id="ARBA00023002"/>
    </source>
</evidence>
<organism evidence="12 13">
    <name type="scientific">Falsibacillus albus</name>
    <dbReference type="NCBI Taxonomy" id="2478915"/>
    <lineage>
        <taxon>Bacteria</taxon>
        <taxon>Bacillati</taxon>
        <taxon>Bacillota</taxon>
        <taxon>Bacilli</taxon>
        <taxon>Bacillales</taxon>
        <taxon>Bacillaceae</taxon>
        <taxon>Falsibacillus</taxon>
    </lineage>
</organism>
<feature type="domain" description="Acyl-CoA dehydrogenase/oxidase C-terminal" evidence="8">
    <location>
        <begin position="252"/>
        <end position="415"/>
    </location>
</feature>
<dbReference type="InterPro" id="IPR049426">
    <property type="entry name" value="Acyl-CoA-dh-like_C"/>
</dbReference>
<evidence type="ECO:0000313" key="12">
    <source>
        <dbReference type="EMBL" id="RLQ96565.1"/>
    </source>
</evidence>
<evidence type="ECO:0000256" key="7">
    <source>
        <dbReference type="RuleBase" id="RU362125"/>
    </source>
</evidence>
<dbReference type="InterPro" id="IPR037069">
    <property type="entry name" value="AcylCoA_DH/ox_N_sf"/>
</dbReference>
<dbReference type="InterPro" id="IPR036250">
    <property type="entry name" value="AcylCo_DH-like_C"/>
</dbReference>
<dbReference type="GO" id="GO:0003995">
    <property type="term" value="F:acyl-CoA dehydrogenase activity"/>
    <property type="evidence" value="ECO:0007669"/>
    <property type="project" value="InterPro"/>
</dbReference>
<gene>
    <name evidence="12" type="ORF">D9X91_05520</name>
</gene>
<feature type="domain" description="Acyl-CoA dehydrogenase-like C-terminal" evidence="11">
    <location>
        <begin position="463"/>
        <end position="566"/>
    </location>
</feature>
<proteinExistence type="inferred from homology"/>
<evidence type="ECO:0000313" key="13">
    <source>
        <dbReference type="Proteomes" id="UP000276770"/>
    </source>
</evidence>
<keyword evidence="4 7" id="KW-0274">FAD</keyword>
<evidence type="ECO:0000256" key="1">
    <source>
        <dbReference type="ARBA" id="ARBA00001974"/>
    </source>
</evidence>
<dbReference type="EMBL" id="RCVZ01000003">
    <property type="protein sequence ID" value="RLQ96565.1"/>
    <property type="molecule type" value="Genomic_DNA"/>
</dbReference>
<dbReference type="SUPFAM" id="SSF56645">
    <property type="entry name" value="Acyl-CoA dehydrogenase NM domain-like"/>
    <property type="match status" value="1"/>
</dbReference>
<keyword evidence="13" id="KW-1185">Reference proteome</keyword>
<dbReference type="InterPro" id="IPR006091">
    <property type="entry name" value="Acyl-CoA_Oxase/DH_mid-dom"/>
</dbReference>
<dbReference type="SUPFAM" id="SSF47203">
    <property type="entry name" value="Acyl-CoA dehydrogenase C-terminal domain-like"/>
    <property type="match status" value="1"/>
</dbReference>
<feature type="domain" description="Acyl-CoA oxidase/dehydrogenase middle" evidence="9">
    <location>
        <begin position="147"/>
        <end position="239"/>
    </location>
</feature>
<keyword evidence="5 7" id="KW-0560">Oxidoreductase</keyword>
<sequence length="594" mass="65952">MSNQTDKLVKGGSFLIEDVSYEQVFTPEDYTDEQKMIAKTTEDFVLNEVVPEVEHLENHEFDRSVKLLKQAGELGLLGADVPEEYGGLALDKVSSALISEKMSRAGGFSISHGAHVGIGSLPIVLFGNESQKQKYLPELATGEKLAAYALTEPGSGSDALGAKTTAKLNAEGTHYILNGEKQWITNSAFADVFVVYAKIDGEHFSAFIVEREYPGVSTGPEEKKMGIKSSSTRTLILEDAEVPVENLLGEAGKGHVIAFNILNIGRYKLGVGAVGASKRAFEVTVQYTNQRQQFKTAISSFNLTKEKLSTMASKLYAAESSVYRTVGLFEDRMSRLTDEEVKNGAEVAKSIAEYAIECSLNKFFTSEVLDYIVDEGVQLHGGYGFMQEYEIERMYRDSRINRIFEGTNEINRLLVPGTYLRKAMKGELPLLQKAQALQEELMMMMPEEVGDEALDQEKYLVKNAKKIGLMIAGLAAQKFGKALDKEQEVLVNIADIVSNAYAMESVVLRTEKAIEKNGLDKSKQKLLYTQIFCQEAFNEIEQHAKETLVAVEHGDSLRMMLSALRKFTRHTPINIIAKKREASEKLIDVEKYTV</sequence>
<reference evidence="12 13" key="1">
    <citation type="submission" date="2018-10" db="EMBL/GenBank/DDBJ databases">
        <title>Falsibacillus sp. genome draft.</title>
        <authorList>
            <person name="Shi S."/>
        </authorList>
    </citation>
    <scope>NUCLEOTIDE SEQUENCE [LARGE SCALE GENOMIC DNA]</scope>
    <source>
        <strain evidence="12 13">GY 10110</strain>
    </source>
</reference>